<name>A0A388K051_CHABU</name>
<protein>
    <submittedName>
        <fullName evidence="2">Uncharacterized protein</fullName>
    </submittedName>
</protein>
<keyword evidence="3" id="KW-1185">Reference proteome</keyword>
<reference evidence="2 3" key="1">
    <citation type="journal article" date="2018" name="Cell">
        <title>The Chara Genome: Secondary Complexity and Implications for Plant Terrestrialization.</title>
        <authorList>
            <person name="Nishiyama T."/>
            <person name="Sakayama H."/>
            <person name="Vries J.D."/>
            <person name="Buschmann H."/>
            <person name="Saint-Marcoux D."/>
            <person name="Ullrich K.K."/>
            <person name="Haas F.B."/>
            <person name="Vanderstraeten L."/>
            <person name="Becker D."/>
            <person name="Lang D."/>
            <person name="Vosolsobe S."/>
            <person name="Rombauts S."/>
            <person name="Wilhelmsson P.K.I."/>
            <person name="Janitza P."/>
            <person name="Kern R."/>
            <person name="Heyl A."/>
            <person name="Rumpler F."/>
            <person name="Villalobos L.I.A.C."/>
            <person name="Clay J.M."/>
            <person name="Skokan R."/>
            <person name="Toyoda A."/>
            <person name="Suzuki Y."/>
            <person name="Kagoshima H."/>
            <person name="Schijlen E."/>
            <person name="Tajeshwar N."/>
            <person name="Catarino B."/>
            <person name="Hetherington A.J."/>
            <person name="Saltykova A."/>
            <person name="Bonnot C."/>
            <person name="Breuninger H."/>
            <person name="Symeonidi A."/>
            <person name="Radhakrishnan G.V."/>
            <person name="Van Nieuwerburgh F."/>
            <person name="Deforce D."/>
            <person name="Chang C."/>
            <person name="Karol K.G."/>
            <person name="Hedrich R."/>
            <person name="Ulvskov P."/>
            <person name="Glockner G."/>
            <person name="Delwiche C.F."/>
            <person name="Petrasek J."/>
            <person name="Van de Peer Y."/>
            <person name="Friml J."/>
            <person name="Beilby M."/>
            <person name="Dolan L."/>
            <person name="Kohara Y."/>
            <person name="Sugano S."/>
            <person name="Fujiyama A."/>
            <person name="Delaux P.-M."/>
            <person name="Quint M."/>
            <person name="TheiBen G."/>
            <person name="Hagemann M."/>
            <person name="Harholt J."/>
            <person name="Dunand C."/>
            <person name="Zachgo S."/>
            <person name="Langdale J."/>
            <person name="Maumus F."/>
            <person name="Straeten D.V.D."/>
            <person name="Gould S.B."/>
            <person name="Rensing S.A."/>
        </authorList>
    </citation>
    <scope>NUCLEOTIDE SEQUENCE [LARGE SCALE GENOMIC DNA]</scope>
    <source>
        <strain evidence="2 3">S276</strain>
    </source>
</reference>
<dbReference type="AlphaFoldDB" id="A0A388K051"/>
<feature type="region of interest" description="Disordered" evidence="1">
    <location>
        <begin position="135"/>
        <end position="159"/>
    </location>
</feature>
<accession>A0A388K051</accession>
<feature type="region of interest" description="Disordered" evidence="1">
    <location>
        <begin position="289"/>
        <end position="378"/>
    </location>
</feature>
<dbReference type="Proteomes" id="UP000265515">
    <property type="component" value="Unassembled WGS sequence"/>
</dbReference>
<proteinExistence type="predicted"/>
<comment type="caution">
    <text evidence="2">The sequence shown here is derived from an EMBL/GenBank/DDBJ whole genome shotgun (WGS) entry which is preliminary data.</text>
</comment>
<dbReference type="Gramene" id="GBG63441">
    <property type="protein sequence ID" value="GBG63441"/>
    <property type="gene ID" value="CBR_g38061"/>
</dbReference>
<sequence>MYWKMPGNKRTEVWDFLFQPRLPGPTDLEYNRQRNLVFGVLNGYHDAPRESVSHFLRRLEHVYFTLAEPLTLENYKSQFDEEDFFDAEDMEELSDSETFDFESMPLPRVVGQVGDEEEGGPQRYSTSPADLKRMFRGELVDDQSSDDGEEDRDYDHESCDKLPEDHDTWQNDRLYFFCKHHRFTAEDVWGHNVVWHPRIFQPAARNGMWVMTMKEADGKWSGLKRLGAGAFKRTARTALVEHLSLMNPERNDPDVAAYAYAEQKLNELYANNMLEFRAPFYTLDTAPSRGIDCRMPQPPSGGQHPGGGGGGDEGDGGGGGGDGSQFAGKRTGETSSVEKASGSKGSGGKDSGGKGSGGKRRTSGSPQYMEIDPHCVGS</sequence>
<dbReference type="EMBL" id="BFEA01000039">
    <property type="protein sequence ID" value="GBG63441.1"/>
    <property type="molecule type" value="Genomic_DNA"/>
</dbReference>
<feature type="compositionally biased region" description="Acidic residues" evidence="1">
    <location>
        <begin position="140"/>
        <end position="152"/>
    </location>
</feature>
<feature type="compositionally biased region" description="Gly residues" evidence="1">
    <location>
        <begin position="303"/>
        <end position="323"/>
    </location>
</feature>
<organism evidence="2 3">
    <name type="scientific">Chara braunii</name>
    <name type="common">Braun's stonewort</name>
    <dbReference type="NCBI Taxonomy" id="69332"/>
    <lineage>
        <taxon>Eukaryota</taxon>
        <taxon>Viridiplantae</taxon>
        <taxon>Streptophyta</taxon>
        <taxon>Charophyceae</taxon>
        <taxon>Charales</taxon>
        <taxon>Characeae</taxon>
        <taxon>Chara</taxon>
    </lineage>
</organism>
<gene>
    <name evidence="2" type="ORF">CBR_g38061</name>
</gene>
<evidence type="ECO:0000256" key="1">
    <source>
        <dbReference type="SAM" id="MobiDB-lite"/>
    </source>
</evidence>
<feature type="compositionally biased region" description="Gly residues" evidence="1">
    <location>
        <begin position="344"/>
        <end position="356"/>
    </location>
</feature>
<evidence type="ECO:0000313" key="2">
    <source>
        <dbReference type="EMBL" id="GBG63441.1"/>
    </source>
</evidence>
<evidence type="ECO:0000313" key="3">
    <source>
        <dbReference type="Proteomes" id="UP000265515"/>
    </source>
</evidence>